<dbReference type="Proteomes" id="UP000198703">
    <property type="component" value="Unassembled WGS sequence"/>
</dbReference>
<dbReference type="EMBL" id="FNQM01000005">
    <property type="protein sequence ID" value="SEA45864.1"/>
    <property type="molecule type" value="Genomic_DNA"/>
</dbReference>
<keyword evidence="3" id="KW-1185">Reference proteome</keyword>
<dbReference type="STRING" id="89524.SAMN05444370_105135"/>
<evidence type="ECO:0000313" key="2">
    <source>
        <dbReference type="EMBL" id="SEA45864.1"/>
    </source>
</evidence>
<protein>
    <submittedName>
        <fullName evidence="2">AsmA-like C-terminal region</fullName>
    </submittedName>
</protein>
<feature type="chain" id="PRO_5011570123" evidence="1">
    <location>
        <begin position="25"/>
        <end position="1111"/>
    </location>
</feature>
<keyword evidence="1" id="KW-0732">Signal</keyword>
<evidence type="ECO:0000313" key="3">
    <source>
        <dbReference type="Proteomes" id="UP000198703"/>
    </source>
</evidence>
<feature type="signal peptide" evidence="1">
    <location>
        <begin position="1"/>
        <end position="24"/>
    </location>
</feature>
<organism evidence="2 3">
    <name type="scientific">Rubrimonas cliftonensis</name>
    <dbReference type="NCBI Taxonomy" id="89524"/>
    <lineage>
        <taxon>Bacteria</taxon>
        <taxon>Pseudomonadati</taxon>
        <taxon>Pseudomonadota</taxon>
        <taxon>Alphaproteobacteria</taxon>
        <taxon>Rhodobacterales</taxon>
        <taxon>Paracoccaceae</taxon>
        <taxon>Rubrimonas</taxon>
    </lineage>
</organism>
<sequence length="1111" mass="112415">MARFCARAVALSAALALAAAAALAWRLSLGPAPLGPAGAMIAAAASSALPGGSVEIGGVSLTAGEDGRPGLALRLEDVTVRDVDGRPVFSAPETVLKLRPLPLLIGRFRPTDVVIRNASARLTRAESGAFSFGVGGETDATARLAGPDGAGEGAAAEEGVAALVSRLGEGEAPSGPLAVLESVVLERLALTYDDRSSGRIWTAERADLRLVNGPDGLRATGSIVLPQGRYGTVALRAEGAREAGGAAAFSVSFSGVAPADLAAQIPAVAGMEALEAPLQGRARVAIDGAGLLTAFSIDVRASSGALRLGPRTVELHGGAAAFAFDPATGRFDLTRFRLAGPEGEASGSGAAVVARAADGAARSVVAELELDALAVDAPEAFATPQRFDAGRVSLRARFDPLRIEVAEANLAQGALSLSASGEAARDGEGVWTGAATARLGPVDAGQALALWPPDAAPGARVWLMENLEAGVIDRADFAARVTPDGPQLALTFAFSEAVAHFLRPMPPITGAAGWAALEWDAPRGTPASFGLTLDAGEVFAPGGGAVALAGSTMTLPDVDHPLAQTEIDMRGVGPIAVALELIDGEPLALPRRIGLDPRSVSGDAQARGRIDLPLLKDLTLEQVAVAVSAALTDVSASPPGLDVRVTSDALALRADTEELSLEGAARIDGLAAQVSVREVFAPGPGAPSTFLSLSGGLSSDQLARLGLDLAPYASGRARGSAKLERFAGGATDFDARLDLAGMAIDGAPLDWRKAEGEDASLRLSGRIDGTAGGGAVALSAIALDTRDLSVRGRARLGGDGALRSLDLSRVRLDDRLDATLALTRAADGFRATVGGRLIDLAALGDAAAEGGGSGGPSGPPVTAELAVERLQITGPLALTDARGDYRRAGGVATASISGRVGAASVTAQSRQGPDGETVRLEADDAGELLRAAGLFGDGVGGRLAADARVERGARLRLAGEASIVGMAISDDPALEEMLARADLEAARRGSLRFDLIRAPFVLEGDRVTLGETVAYGPDIGVTIKGAYDIGADDLDLDGVFSPAFALNGALSRVPLLGDLLTGGEGRGLIAFNFSLSGDAADPEISVNPLSVLTPGVLRRIFALEGEAPAAE</sequence>
<accession>A0A1H4BCT3</accession>
<proteinExistence type="predicted"/>
<dbReference type="AlphaFoldDB" id="A0A1H4BCT3"/>
<evidence type="ECO:0000256" key="1">
    <source>
        <dbReference type="SAM" id="SignalP"/>
    </source>
</evidence>
<reference evidence="2 3" key="1">
    <citation type="submission" date="2016-10" db="EMBL/GenBank/DDBJ databases">
        <authorList>
            <person name="de Groot N.N."/>
        </authorList>
    </citation>
    <scope>NUCLEOTIDE SEQUENCE [LARGE SCALE GENOMIC DNA]</scope>
    <source>
        <strain evidence="2 3">DSM 15345</strain>
    </source>
</reference>
<name>A0A1H4BCT3_9RHOB</name>
<gene>
    <name evidence="2" type="ORF">SAMN05444370_105135</name>
</gene>